<dbReference type="Pfam" id="PF00098">
    <property type="entry name" value="zf-CCHC"/>
    <property type="match status" value="1"/>
</dbReference>
<evidence type="ECO:0000256" key="1">
    <source>
        <dbReference type="PROSITE-ProRule" id="PRU00047"/>
    </source>
</evidence>
<dbReference type="Proteomes" id="UP000187429">
    <property type="component" value="Unassembled WGS sequence"/>
</dbReference>
<dbReference type="CDD" id="cd00303">
    <property type="entry name" value="retropepsin_like"/>
    <property type="match status" value="1"/>
</dbReference>
<keyword evidence="1" id="KW-0863">Zinc-finger</keyword>
<comment type="caution">
    <text evidence="3">The sequence shown here is derived from an EMBL/GenBank/DDBJ whole genome shotgun (WGS) entry which is preliminary data.</text>
</comment>
<evidence type="ECO:0000313" key="3">
    <source>
        <dbReference type="EMBL" id="OMJ08901.1"/>
    </source>
</evidence>
<dbReference type="GO" id="GO:0008270">
    <property type="term" value="F:zinc ion binding"/>
    <property type="evidence" value="ECO:0007669"/>
    <property type="project" value="UniProtKB-KW"/>
</dbReference>
<organism evidence="3 4">
    <name type="scientific">Smittium culicis</name>
    <dbReference type="NCBI Taxonomy" id="133412"/>
    <lineage>
        <taxon>Eukaryota</taxon>
        <taxon>Fungi</taxon>
        <taxon>Fungi incertae sedis</taxon>
        <taxon>Zoopagomycota</taxon>
        <taxon>Kickxellomycotina</taxon>
        <taxon>Harpellomycetes</taxon>
        <taxon>Harpellales</taxon>
        <taxon>Legeriomycetaceae</taxon>
        <taxon>Smittium</taxon>
    </lineage>
</organism>
<protein>
    <recommendedName>
        <fullName evidence="2">CCHC-type domain-containing protein</fullName>
    </recommendedName>
</protein>
<dbReference type="Gene3D" id="2.40.70.10">
    <property type="entry name" value="Acid Proteases"/>
    <property type="match status" value="1"/>
</dbReference>
<dbReference type="OrthoDB" id="8026949at2759"/>
<dbReference type="InterPro" id="IPR036875">
    <property type="entry name" value="Znf_CCHC_sf"/>
</dbReference>
<keyword evidence="1" id="KW-0862">Zinc</keyword>
<name>A0A1R1X2R1_9FUNG</name>
<dbReference type="InterPro" id="IPR021109">
    <property type="entry name" value="Peptidase_aspartic_dom_sf"/>
</dbReference>
<gene>
    <name evidence="3" type="ORF">AYI69_g10898</name>
</gene>
<evidence type="ECO:0000259" key="2">
    <source>
        <dbReference type="PROSITE" id="PS50158"/>
    </source>
</evidence>
<reference evidence="4" key="1">
    <citation type="submission" date="2017-01" db="EMBL/GenBank/DDBJ databases">
        <authorList>
            <person name="Wang Y."/>
            <person name="White M."/>
            <person name="Kvist S."/>
            <person name="Moncalvo J.-M."/>
        </authorList>
    </citation>
    <scope>NUCLEOTIDE SEQUENCE [LARGE SCALE GENOMIC DNA]</scope>
    <source>
        <strain evidence="4">ID-206-W2</strain>
    </source>
</reference>
<evidence type="ECO:0000313" key="4">
    <source>
        <dbReference type="Proteomes" id="UP000187429"/>
    </source>
</evidence>
<dbReference type="GO" id="GO:0003676">
    <property type="term" value="F:nucleic acid binding"/>
    <property type="evidence" value="ECO:0007669"/>
    <property type="project" value="InterPro"/>
</dbReference>
<dbReference type="EMBL" id="LSSM01007248">
    <property type="protein sequence ID" value="OMJ08901.1"/>
    <property type="molecule type" value="Genomic_DNA"/>
</dbReference>
<keyword evidence="4" id="KW-1185">Reference proteome</keyword>
<feature type="domain" description="CCHC-type" evidence="2">
    <location>
        <begin position="79"/>
        <end position="94"/>
    </location>
</feature>
<dbReference type="PROSITE" id="PS50158">
    <property type="entry name" value="ZF_CCHC"/>
    <property type="match status" value="1"/>
</dbReference>
<dbReference type="InterPro" id="IPR001878">
    <property type="entry name" value="Znf_CCHC"/>
</dbReference>
<dbReference type="SUPFAM" id="SSF50630">
    <property type="entry name" value="Acid proteases"/>
    <property type="match status" value="1"/>
</dbReference>
<keyword evidence="1" id="KW-0479">Metal-binding</keyword>
<accession>A0A1R1X2R1</accession>
<proteinExistence type="predicted"/>
<sequence>MNVKEAMKIVENKMELKKSFTYSQKEVDFTKEKAELKKSQKFKPEDTSEIEMLTKQMTELTLLVKKRENVQRNPSSITCFNCGEKGHTSRECQKPYNRDLQDKLVREFKENGRKNLGNQNSAMLVLNTANKDSLLFVDQELNAAKRIRIDDLLDNNFSPVPKSVPRAGELKEKVSIGRPAKQKYKAVDNPIFPEQIIELQAPLSIHELLQIRPKSLDDMIKTLKQIKRDKAKRAIVDTGASFCIVSKQFLTALGVSYSNSEPREFIKPVDCPDLIVKGKVILNISFAEDVNIAVKFHVLATCAVPIILGRDVFQALKSNLNYEEETCRESLSEQLGDEPILDELFDEESDSSEDEESDSTALFLNLNQHEIIGAGLPPNPVLSSDFSIRNMMEMREPLGNTEFENDLEKDMEMIELTTVAISFEKQVETIVGEIKHVSWNTKR</sequence>
<dbReference type="SMART" id="SM00343">
    <property type="entry name" value="ZnF_C2HC"/>
    <property type="match status" value="1"/>
</dbReference>
<dbReference type="SUPFAM" id="SSF57756">
    <property type="entry name" value="Retrovirus zinc finger-like domains"/>
    <property type="match status" value="1"/>
</dbReference>
<dbReference type="Gene3D" id="4.10.60.10">
    <property type="entry name" value="Zinc finger, CCHC-type"/>
    <property type="match status" value="1"/>
</dbReference>
<dbReference type="AlphaFoldDB" id="A0A1R1X2R1"/>